<name>A0A2J7Q070_9NEOP</name>
<dbReference type="STRING" id="105785.A0A2J7Q070"/>
<evidence type="ECO:0000256" key="1">
    <source>
        <dbReference type="PROSITE-ProRule" id="PRU00047"/>
    </source>
</evidence>
<feature type="domain" description="CCHC-type" evidence="2">
    <location>
        <begin position="126"/>
        <end position="139"/>
    </location>
</feature>
<keyword evidence="1" id="KW-0863">Zinc-finger</keyword>
<dbReference type="InterPro" id="IPR036875">
    <property type="entry name" value="Znf_CCHC_sf"/>
</dbReference>
<comment type="caution">
    <text evidence="3">The sequence shown here is derived from an EMBL/GenBank/DDBJ whole genome shotgun (WGS) entry which is preliminary data.</text>
</comment>
<dbReference type="InterPro" id="IPR001878">
    <property type="entry name" value="Znf_CCHC"/>
</dbReference>
<feature type="non-terminal residue" evidence="3">
    <location>
        <position position="1"/>
    </location>
</feature>
<keyword evidence="4" id="KW-1185">Reference proteome</keyword>
<gene>
    <name evidence="3" type="ORF">B7P43_G17812</name>
</gene>
<protein>
    <recommendedName>
        <fullName evidence="2">CCHC-type domain-containing protein</fullName>
    </recommendedName>
</protein>
<sequence length="155" mass="18124">YEVLKAALVDRFTEKLLARYHYNLIHEAKQEKEESPIQFLNRCRGLSVKTVRKSADPTEQRILKEEADFRLLTSFIYGMRGEAGRELRIRNSETLEQGLNMATVVYGRPHERKDKNRDLVRSPVTCFSCGRHGHIARDCEARRRPTTRKEQHSPN</sequence>
<dbReference type="PROSITE" id="PS50158">
    <property type="entry name" value="ZF_CCHC"/>
    <property type="match status" value="1"/>
</dbReference>
<dbReference type="SMART" id="SM00343">
    <property type="entry name" value="ZnF_C2HC"/>
    <property type="match status" value="1"/>
</dbReference>
<dbReference type="AlphaFoldDB" id="A0A2J7Q070"/>
<evidence type="ECO:0000313" key="4">
    <source>
        <dbReference type="Proteomes" id="UP000235965"/>
    </source>
</evidence>
<dbReference type="Pfam" id="PF00098">
    <property type="entry name" value="zf-CCHC"/>
    <property type="match status" value="1"/>
</dbReference>
<dbReference type="Gene3D" id="4.10.60.10">
    <property type="entry name" value="Zinc finger, CCHC-type"/>
    <property type="match status" value="1"/>
</dbReference>
<keyword evidence="1" id="KW-0479">Metal-binding</keyword>
<dbReference type="Proteomes" id="UP000235965">
    <property type="component" value="Unassembled WGS sequence"/>
</dbReference>
<dbReference type="SUPFAM" id="SSF57756">
    <property type="entry name" value="Retrovirus zinc finger-like domains"/>
    <property type="match status" value="1"/>
</dbReference>
<dbReference type="GO" id="GO:0008270">
    <property type="term" value="F:zinc ion binding"/>
    <property type="evidence" value="ECO:0007669"/>
    <property type="project" value="UniProtKB-KW"/>
</dbReference>
<dbReference type="InParanoid" id="A0A2J7Q070"/>
<accession>A0A2J7Q070</accession>
<evidence type="ECO:0000259" key="2">
    <source>
        <dbReference type="PROSITE" id="PS50158"/>
    </source>
</evidence>
<dbReference type="EMBL" id="NEVH01020023">
    <property type="protein sequence ID" value="PNF21981.1"/>
    <property type="molecule type" value="Genomic_DNA"/>
</dbReference>
<reference evidence="3 4" key="1">
    <citation type="submission" date="2017-12" db="EMBL/GenBank/DDBJ databases">
        <title>Hemimetabolous genomes reveal molecular basis of termite eusociality.</title>
        <authorList>
            <person name="Harrison M.C."/>
            <person name="Jongepier E."/>
            <person name="Robertson H.M."/>
            <person name="Arning N."/>
            <person name="Bitard-Feildel T."/>
            <person name="Chao H."/>
            <person name="Childers C.P."/>
            <person name="Dinh H."/>
            <person name="Doddapaneni H."/>
            <person name="Dugan S."/>
            <person name="Gowin J."/>
            <person name="Greiner C."/>
            <person name="Han Y."/>
            <person name="Hu H."/>
            <person name="Hughes D.S.T."/>
            <person name="Huylmans A.-K."/>
            <person name="Kemena C."/>
            <person name="Kremer L.P.M."/>
            <person name="Lee S.L."/>
            <person name="Lopez-Ezquerra A."/>
            <person name="Mallet L."/>
            <person name="Monroy-Kuhn J.M."/>
            <person name="Moser A."/>
            <person name="Murali S.C."/>
            <person name="Muzny D.M."/>
            <person name="Otani S."/>
            <person name="Piulachs M.-D."/>
            <person name="Poelchau M."/>
            <person name="Qu J."/>
            <person name="Schaub F."/>
            <person name="Wada-Katsumata A."/>
            <person name="Worley K.C."/>
            <person name="Xie Q."/>
            <person name="Ylla G."/>
            <person name="Poulsen M."/>
            <person name="Gibbs R.A."/>
            <person name="Schal C."/>
            <person name="Richards S."/>
            <person name="Belles X."/>
            <person name="Korb J."/>
            <person name="Bornberg-Bauer E."/>
        </authorList>
    </citation>
    <scope>NUCLEOTIDE SEQUENCE [LARGE SCALE GENOMIC DNA]</scope>
    <source>
        <tissue evidence="3">Whole body</tissue>
    </source>
</reference>
<evidence type="ECO:0000313" key="3">
    <source>
        <dbReference type="EMBL" id="PNF21981.1"/>
    </source>
</evidence>
<keyword evidence="1" id="KW-0862">Zinc</keyword>
<organism evidence="3 4">
    <name type="scientific">Cryptotermes secundus</name>
    <dbReference type="NCBI Taxonomy" id="105785"/>
    <lineage>
        <taxon>Eukaryota</taxon>
        <taxon>Metazoa</taxon>
        <taxon>Ecdysozoa</taxon>
        <taxon>Arthropoda</taxon>
        <taxon>Hexapoda</taxon>
        <taxon>Insecta</taxon>
        <taxon>Pterygota</taxon>
        <taxon>Neoptera</taxon>
        <taxon>Polyneoptera</taxon>
        <taxon>Dictyoptera</taxon>
        <taxon>Blattodea</taxon>
        <taxon>Blattoidea</taxon>
        <taxon>Termitoidae</taxon>
        <taxon>Kalotermitidae</taxon>
        <taxon>Cryptotermitinae</taxon>
        <taxon>Cryptotermes</taxon>
    </lineage>
</organism>
<proteinExistence type="predicted"/>
<dbReference type="GO" id="GO:0003676">
    <property type="term" value="F:nucleic acid binding"/>
    <property type="evidence" value="ECO:0007669"/>
    <property type="project" value="InterPro"/>
</dbReference>